<proteinExistence type="predicted"/>
<dbReference type="Gene3D" id="3.40.50.880">
    <property type="match status" value="1"/>
</dbReference>
<name>A0A0B7MGG2_9FIRM</name>
<evidence type="ECO:0000313" key="1">
    <source>
        <dbReference type="EMBL" id="CEO87283.1"/>
    </source>
</evidence>
<keyword evidence="2" id="KW-1185">Reference proteome</keyword>
<sequence length="70" mass="7630">MSGKVKGTLVIIGGSEDRKHKCLILKRFVELAGGEKARLAVITAATAKPTSVGSFIAAFFRSWGCRMWQF</sequence>
<dbReference type="AlphaFoldDB" id="A0A0B7MGG2"/>
<dbReference type="InterPro" id="IPR029062">
    <property type="entry name" value="Class_I_gatase-like"/>
</dbReference>
<protein>
    <submittedName>
        <fullName evidence="1">Cyanophycinase (Part 1)</fullName>
    </submittedName>
</protein>
<reference evidence="2" key="1">
    <citation type="submission" date="2015-01" db="EMBL/GenBank/DDBJ databases">
        <authorList>
            <person name="Manzoor Shahid"/>
            <person name="Zubair Saima"/>
        </authorList>
    </citation>
    <scope>NUCLEOTIDE SEQUENCE [LARGE SCALE GENOMIC DNA]</scope>
    <source>
        <strain evidence="2">Sp3</strain>
    </source>
</reference>
<gene>
    <name evidence="1" type="ORF">SSCH_10017</name>
</gene>
<dbReference type="EMBL" id="CDRZ01000001">
    <property type="protein sequence ID" value="CEO87283.1"/>
    <property type="molecule type" value="Genomic_DNA"/>
</dbReference>
<dbReference type="Proteomes" id="UP000046155">
    <property type="component" value="Unassembled WGS sequence"/>
</dbReference>
<organism evidence="1 2">
    <name type="scientific">Syntrophaceticus schinkii</name>
    <dbReference type="NCBI Taxonomy" id="499207"/>
    <lineage>
        <taxon>Bacteria</taxon>
        <taxon>Bacillati</taxon>
        <taxon>Bacillota</taxon>
        <taxon>Clostridia</taxon>
        <taxon>Thermoanaerobacterales</taxon>
        <taxon>Thermoanaerobacterales Family III. Incertae Sedis</taxon>
        <taxon>Syntrophaceticus</taxon>
    </lineage>
</organism>
<evidence type="ECO:0000313" key="2">
    <source>
        <dbReference type="Proteomes" id="UP000046155"/>
    </source>
</evidence>
<accession>A0A0B7MGG2</accession>